<dbReference type="AlphaFoldDB" id="A0A553HTR9"/>
<evidence type="ECO:0000313" key="4">
    <source>
        <dbReference type="Proteomes" id="UP000319160"/>
    </source>
</evidence>
<feature type="region of interest" description="Disordered" evidence="2">
    <location>
        <begin position="384"/>
        <end position="404"/>
    </location>
</feature>
<dbReference type="Proteomes" id="UP000319160">
    <property type="component" value="Unassembled WGS sequence"/>
</dbReference>
<proteinExistence type="predicted"/>
<keyword evidence="4" id="KW-1185">Reference proteome</keyword>
<feature type="region of interest" description="Disordered" evidence="2">
    <location>
        <begin position="40"/>
        <end position="160"/>
    </location>
</feature>
<evidence type="ECO:0000313" key="3">
    <source>
        <dbReference type="EMBL" id="TRX91348.1"/>
    </source>
</evidence>
<evidence type="ECO:0000256" key="1">
    <source>
        <dbReference type="SAM" id="Coils"/>
    </source>
</evidence>
<protein>
    <submittedName>
        <fullName evidence="3">Uncharacterized protein</fullName>
    </submittedName>
</protein>
<comment type="caution">
    <text evidence="3">The sequence shown here is derived from an EMBL/GenBank/DDBJ whole genome shotgun (WGS) entry which is preliminary data.</text>
</comment>
<feature type="compositionally biased region" description="Low complexity" evidence="2">
    <location>
        <begin position="45"/>
        <end position="54"/>
    </location>
</feature>
<reference evidence="4" key="1">
    <citation type="submission" date="2019-06" db="EMBL/GenBank/DDBJ databases">
        <title>Draft genome sequence of the griseofulvin-producing fungus Xylaria cubensis strain G536.</title>
        <authorList>
            <person name="Mead M.E."/>
            <person name="Raja H.A."/>
            <person name="Steenwyk J.L."/>
            <person name="Knowles S.L."/>
            <person name="Oberlies N.H."/>
            <person name="Rokas A."/>
        </authorList>
    </citation>
    <scope>NUCLEOTIDE SEQUENCE [LARGE SCALE GENOMIC DNA]</scope>
    <source>
        <strain evidence="4">G536</strain>
    </source>
</reference>
<gene>
    <name evidence="3" type="ORF">FHL15_007770</name>
</gene>
<feature type="coiled-coil region" evidence="1">
    <location>
        <begin position="238"/>
        <end position="307"/>
    </location>
</feature>
<sequence length="475" mass="52252">MLRAPPPESEAEAIGTHRPRTLQATHSDPFEQPALSFELYEEPSSKPTTYSYSTRNSIIQGNNTFPDHRLHQRQQSAPSFSARRPNAPSPPVHLQGHDTKTLAQNMALTGDRRGGNSPGRFGGRRSGASTPSAEHDTTPSSSHQTRSPVDTTPKSATQSRLGFLASSVTAFTSRMTSPTHPATRLTDDELCDLDIEAALFPAPLSSPLDSNGDAFSPAAYKNLQANATGLLHRMQDAYRQRTVALRELQAEREAQREEMEEMELRARHFRTQLETMAAKAAEQETAMQRLVAELRAEKRARLQEEQQREKMLRVASDEGCHEDLCVDEDERKRWRASNSTVKSELSIDTDADSAESESIFSRSRSPTAMTIATENESCLEVPVPLHTPSPGLQPGRAAPPKPKPAQQLTTFQRLVKGISASNEVDGCRNCKGRDASVAWNTVSLLRDENVALKQRVAHLDHVVEGALDIVNGIGV</sequence>
<feature type="compositionally biased region" description="Polar residues" evidence="2">
    <location>
        <begin position="356"/>
        <end position="367"/>
    </location>
</feature>
<feature type="region of interest" description="Disordered" evidence="2">
    <location>
        <begin position="1"/>
        <end position="28"/>
    </location>
</feature>
<feature type="region of interest" description="Disordered" evidence="2">
    <location>
        <begin position="335"/>
        <end position="367"/>
    </location>
</feature>
<name>A0A553HTR9_9PEZI</name>
<accession>A0A553HTR9</accession>
<organism evidence="3 4">
    <name type="scientific">Xylaria flabelliformis</name>
    <dbReference type="NCBI Taxonomy" id="2512241"/>
    <lineage>
        <taxon>Eukaryota</taxon>
        <taxon>Fungi</taxon>
        <taxon>Dikarya</taxon>
        <taxon>Ascomycota</taxon>
        <taxon>Pezizomycotina</taxon>
        <taxon>Sordariomycetes</taxon>
        <taxon>Xylariomycetidae</taxon>
        <taxon>Xylariales</taxon>
        <taxon>Xylariaceae</taxon>
        <taxon>Xylaria</taxon>
    </lineage>
</organism>
<feature type="compositionally biased region" description="Polar residues" evidence="2">
    <location>
        <begin position="127"/>
        <end position="160"/>
    </location>
</feature>
<feature type="compositionally biased region" description="Polar residues" evidence="2">
    <location>
        <begin position="55"/>
        <end position="65"/>
    </location>
</feature>
<keyword evidence="1" id="KW-0175">Coiled coil</keyword>
<evidence type="ECO:0000256" key="2">
    <source>
        <dbReference type="SAM" id="MobiDB-lite"/>
    </source>
</evidence>
<dbReference type="OrthoDB" id="5377009at2759"/>
<dbReference type="EMBL" id="VFLP01000046">
    <property type="protein sequence ID" value="TRX91348.1"/>
    <property type="molecule type" value="Genomic_DNA"/>
</dbReference>
<feature type="compositionally biased region" description="Gly residues" evidence="2">
    <location>
        <begin position="116"/>
        <end position="125"/>
    </location>
</feature>